<evidence type="ECO:0000313" key="7">
    <source>
        <dbReference type="EMBL" id="CAJ0578494.1"/>
    </source>
</evidence>
<organism evidence="7 8">
    <name type="scientific">Mesorhabditis spiculigera</name>
    <dbReference type="NCBI Taxonomy" id="96644"/>
    <lineage>
        <taxon>Eukaryota</taxon>
        <taxon>Metazoa</taxon>
        <taxon>Ecdysozoa</taxon>
        <taxon>Nematoda</taxon>
        <taxon>Chromadorea</taxon>
        <taxon>Rhabditida</taxon>
        <taxon>Rhabditina</taxon>
        <taxon>Rhabditomorpha</taxon>
        <taxon>Rhabditoidea</taxon>
        <taxon>Rhabditidae</taxon>
        <taxon>Mesorhabditinae</taxon>
        <taxon>Mesorhabditis</taxon>
    </lineage>
</organism>
<feature type="coiled-coil region" evidence="4">
    <location>
        <begin position="396"/>
        <end position="440"/>
    </location>
</feature>
<feature type="compositionally biased region" description="Low complexity" evidence="5">
    <location>
        <begin position="102"/>
        <end position="114"/>
    </location>
</feature>
<dbReference type="AlphaFoldDB" id="A0AA36G3U2"/>
<dbReference type="InterPro" id="IPR003380">
    <property type="entry name" value="SKI/SNO/DAC"/>
</dbReference>
<dbReference type="PANTHER" id="PTHR12577">
    <property type="entry name" value="DACHSHUND"/>
    <property type="match status" value="1"/>
</dbReference>
<dbReference type="GO" id="GO:0005634">
    <property type="term" value="C:nucleus"/>
    <property type="evidence" value="ECO:0007669"/>
    <property type="project" value="UniProtKB-SubCell"/>
</dbReference>
<evidence type="ECO:0000256" key="2">
    <source>
        <dbReference type="ARBA" id="ARBA00023242"/>
    </source>
</evidence>
<feature type="region of interest" description="Disordered" evidence="5">
    <location>
        <begin position="1"/>
        <end position="24"/>
    </location>
</feature>
<reference evidence="7" key="1">
    <citation type="submission" date="2023-06" db="EMBL/GenBank/DDBJ databases">
        <authorList>
            <person name="Delattre M."/>
        </authorList>
    </citation>
    <scope>NUCLEOTIDE SEQUENCE</scope>
    <source>
        <strain evidence="7">AF72</strain>
    </source>
</reference>
<feature type="non-terminal residue" evidence="7">
    <location>
        <position position="1"/>
    </location>
</feature>
<feature type="domain" description="SKI/SNO/DAC" evidence="6">
    <location>
        <begin position="125"/>
        <end position="221"/>
    </location>
</feature>
<evidence type="ECO:0000256" key="1">
    <source>
        <dbReference type="ARBA" id="ARBA00004123"/>
    </source>
</evidence>
<evidence type="ECO:0000256" key="3">
    <source>
        <dbReference type="ARBA" id="ARBA00038192"/>
    </source>
</evidence>
<dbReference type="InterPro" id="IPR052417">
    <property type="entry name" value="Dachshund_domain"/>
</dbReference>
<dbReference type="EMBL" id="CATQJA010002654">
    <property type="protein sequence ID" value="CAJ0578494.1"/>
    <property type="molecule type" value="Genomic_DNA"/>
</dbReference>
<dbReference type="CDD" id="cd21081">
    <property type="entry name" value="DHD_Dac"/>
    <property type="match status" value="1"/>
</dbReference>
<dbReference type="Gene3D" id="3.10.260.20">
    <property type="entry name" value="Ski"/>
    <property type="match status" value="1"/>
</dbReference>
<dbReference type="GO" id="GO:0000981">
    <property type="term" value="F:DNA-binding transcription factor activity, RNA polymerase II-specific"/>
    <property type="evidence" value="ECO:0007669"/>
    <property type="project" value="TreeGrafter"/>
</dbReference>
<feature type="region of interest" description="Disordered" evidence="5">
    <location>
        <begin position="467"/>
        <end position="487"/>
    </location>
</feature>
<comment type="similarity">
    <text evidence="3">Belongs to the DACH/dachshund family.</text>
</comment>
<evidence type="ECO:0000256" key="5">
    <source>
        <dbReference type="SAM" id="MobiDB-lite"/>
    </source>
</evidence>
<name>A0AA36G3U2_9BILA</name>
<dbReference type="InterPro" id="IPR037000">
    <property type="entry name" value="Ski_DNA-bd_sf"/>
</dbReference>
<dbReference type="SUPFAM" id="SSF46955">
    <property type="entry name" value="Putative DNA-binding domain"/>
    <property type="match status" value="1"/>
</dbReference>
<evidence type="ECO:0000259" key="6">
    <source>
        <dbReference type="Pfam" id="PF02437"/>
    </source>
</evidence>
<proteinExistence type="inferred from homology"/>
<keyword evidence="2" id="KW-0539">Nucleus</keyword>
<dbReference type="GO" id="GO:0005667">
    <property type="term" value="C:transcription regulator complex"/>
    <property type="evidence" value="ECO:0007669"/>
    <property type="project" value="TreeGrafter"/>
</dbReference>
<dbReference type="InterPro" id="IPR009061">
    <property type="entry name" value="DNA-bd_dom_put_sf"/>
</dbReference>
<dbReference type="FunFam" id="3.10.260.20:FF:000001">
    <property type="entry name" value="Dachshund homolog 1"/>
    <property type="match status" value="1"/>
</dbReference>
<feature type="compositionally biased region" description="Polar residues" evidence="5">
    <location>
        <begin position="476"/>
        <end position="487"/>
    </location>
</feature>
<keyword evidence="4" id="KW-0175">Coiled coil</keyword>
<gene>
    <name evidence="7" type="ORF">MSPICULIGERA_LOCUS16747</name>
</gene>
<dbReference type="Proteomes" id="UP001177023">
    <property type="component" value="Unassembled WGS sequence"/>
</dbReference>
<feature type="region of interest" description="Disordered" evidence="5">
    <location>
        <begin position="297"/>
        <end position="376"/>
    </location>
</feature>
<evidence type="ECO:0000256" key="4">
    <source>
        <dbReference type="SAM" id="Coils"/>
    </source>
</evidence>
<accession>A0AA36G3U2</accession>
<dbReference type="Pfam" id="PF02437">
    <property type="entry name" value="Ski_Sno_DHD"/>
    <property type="match status" value="1"/>
</dbReference>
<evidence type="ECO:0000313" key="8">
    <source>
        <dbReference type="Proteomes" id="UP001177023"/>
    </source>
</evidence>
<dbReference type="PANTHER" id="PTHR12577:SF6">
    <property type="entry name" value="DACHSHUND, ISOFORM B"/>
    <property type="match status" value="1"/>
</dbReference>
<keyword evidence="8" id="KW-1185">Reference proteome</keyword>
<dbReference type="GO" id="GO:0000978">
    <property type="term" value="F:RNA polymerase II cis-regulatory region sequence-specific DNA binding"/>
    <property type="evidence" value="ECO:0007669"/>
    <property type="project" value="TreeGrafter"/>
</dbReference>
<feature type="region of interest" description="Disordered" evidence="5">
    <location>
        <begin position="92"/>
        <end position="114"/>
    </location>
</feature>
<comment type="caution">
    <text evidence="7">The sequence shown here is derived from an EMBL/GenBank/DDBJ whole genome shotgun (WGS) entry which is preliminary data.</text>
</comment>
<feature type="compositionally biased region" description="Polar residues" evidence="5">
    <location>
        <begin position="317"/>
        <end position="334"/>
    </location>
</feature>
<comment type="subcellular location">
    <subcellularLocation>
        <location evidence="1">Nucleus</location>
    </subcellularLocation>
</comment>
<feature type="compositionally biased region" description="Gly residues" evidence="5">
    <location>
        <begin position="353"/>
        <end position="362"/>
    </location>
</feature>
<sequence length="487" mass="53307">MKALPKDSGITDRPPSPPQEYLGRHRQVARRWEGHILKVPPTSLWASLVTASYFGSTVSVLGMLEPGSAFGLGLPLLPHPLASLFSIRPSSTPNSDLQDKMNSSASSTDSNSGNFDFPMYESNGETPTAKVIEYRLQKLACFEIKGIDMICLPQAYELFLKNLVGGLHTVYTKLKRLEISPLVCNVEQVRALRSLGAIQPGVNRCKLISSNDFDKLYDDCTSRPGRPAKRLAAMEEWTSKQVRQEGPLEVVNPQTNQGMILGQFLPSFSHHLLVQQMLAAATAQHQHCSEPQMIRAEEVDVESGSPEEQPPPDSAPLNLSKSEQQNNSDTTSDNDSLENMRKDEEGPMSERGGSSGSAGSGGSSAVSSTNSTNQSVSVEDGTFVMGKIIRLVDMANEHFKTQREMLAKEREDLEHMKCRLREAESSGDGLRTKLEAARRRARVYFNRFCVAKNEALSLREQLLATGRASADGGAVSHQSSTDSSLPN</sequence>
<feature type="compositionally biased region" description="Low complexity" evidence="5">
    <location>
        <begin position="363"/>
        <end position="376"/>
    </location>
</feature>
<protein>
    <recommendedName>
        <fullName evidence="6">SKI/SNO/DAC domain-containing protein</fullName>
    </recommendedName>
</protein>